<dbReference type="AlphaFoldDB" id="M2SHY4"/>
<accession>M2SHY4</accession>
<dbReference type="Gene3D" id="1.10.630.10">
    <property type="entry name" value="Cytochrome P450"/>
    <property type="match status" value="1"/>
</dbReference>
<dbReference type="PANTHER" id="PTHR24305">
    <property type="entry name" value="CYTOCHROME P450"/>
    <property type="match status" value="1"/>
</dbReference>
<sequence>MPTQHELEHLLKKYGPSVSSAIVLVILSAIRHFPGPFWAKTSSLWLALQCRNVRRSETVLRLHQKYGDFVRIGPNHISVNNPEAIQQIYGHKTGFTKGPFYDAFLQVTPVVFNTRSVAEHTRKRKYINPSFSAKALSDFEPHMDKELLNWKLQLLKLCQGGSPNVDFAVWTNYLAFDVVASFSFGEPFGFVKKGMDEYSLIQIIDARGEFMNAIGSLSPTLRSIMKYNPFDNFWAKGSKARAGLESIGRAAYERRKASGGDSRKDLLGFLFSAKDPDTNRPISEDEIIAESISFIVGGSDTTSSTMTNFIDLVARNANLQSRIQQEIDKVFPGQPAWNWIPAESDIKDLPLLLATLREVMRFRPTSATGLERVTPQGGRTIVGQYIPEKTLVSVPTLGVMMDSRVFESPREFRPERWLEPGSDKIMEYFLPFSTGPRACIGRNFAWMEILKAVVVVFKIFDVKRTNPHPTVVREGFFNKATECEVRLQKRIFT</sequence>
<dbReference type="InterPro" id="IPR036396">
    <property type="entry name" value="Cyt_P450_sf"/>
</dbReference>
<comment type="similarity">
    <text evidence="2 9">Belongs to the cytochrome P450 family.</text>
</comment>
<dbReference type="Proteomes" id="UP000016936">
    <property type="component" value="Unassembled WGS sequence"/>
</dbReference>
<keyword evidence="4 8" id="KW-0479">Metal-binding</keyword>
<evidence type="ECO:0000256" key="4">
    <source>
        <dbReference type="ARBA" id="ARBA00022723"/>
    </source>
</evidence>
<dbReference type="PANTHER" id="PTHR24305:SF29">
    <property type="entry name" value="BENZOATE-PARA-HYDROXYLASE"/>
    <property type="match status" value="1"/>
</dbReference>
<reference evidence="10 11" key="1">
    <citation type="journal article" date="2012" name="PLoS Pathog.">
        <title>Diverse lifestyles and strategies of plant pathogenesis encoded in the genomes of eighteen Dothideomycetes fungi.</title>
        <authorList>
            <person name="Ohm R.A."/>
            <person name="Feau N."/>
            <person name="Henrissat B."/>
            <person name="Schoch C.L."/>
            <person name="Horwitz B.A."/>
            <person name="Barry K.W."/>
            <person name="Condon B.J."/>
            <person name="Copeland A.C."/>
            <person name="Dhillon B."/>
            <person name="Glaser F."/>
            <person name="Hesse C.N."/>
            <person name="Kosti I."/>
            <person name="LaButti K."/>
            <person name="Lindquist E.A."/>
            <person name="Lucas S."/>
            <person name="Salamov A.A."/>
            <person name="Bradshaw R.E."/>
            <person name="Ciuffetti L."/>
            <person name="Hamelin R.C."/>
            <person name="Kema G.H.J."/>
            <person name="Lawrence C."/>
            <person name="Scott J.A."/>
            <person name="Spatafora J.W."/>
            <person name="Turgeon B.G."/>
            <person name="de Wit P.J.G.M."/>
            <person name="Zhong S."/>
            <person name="Goodwin S.B."/>
            <person name="Grigoriev I.V."/>
        </authorList>
    </citation>
    <scope>NUCLEOTIDE SEQUENCE [LARGE SCALE GENOMIC DNA]</scope>
    <source>
        <strain evidence="11">C5 / ATCC 48332 / race O</strain>
    </source>
</reference>
<comment type="cofactor">
    <cofactor evidence="1 8">
        <name>heme</name>
        <dbReference type="ChEBI" id="CHEBI:30413"/>
    </cofactor>
</comment>
<evidence type="ECO:0000256" key="6">
    <source>
        <dbReference type="ARBA" id="ARBA00023004"/>
    </source>
</evidence>
<evidence type="ECO:0000256" key="5">
    <source>
        <dbReference type="ARBA" id="ARBA00023002"/>
    </source>
</evidence>
<dbReference type="EMBL" id="KB445596">
    <property type="protein sequence ID" value="EMD84995.1"/>
    <property type="molecule type" value="Genomic_DNA"/>
</dbReference>
<dbReference type="InterPro" id="IPR017972">
    <property type="entry name" value="Cyt_P450_CS"/>
</dbReference>
<keyword evidence="11" id="KW-1185">Reference proteome</keyword>
<dbReference type="InterPro" id="IPR002401">
    <property type="entry name" value="Cyt_P450_E_grp-I"/>
</dbReference>
<evidence type="ECO:0000256" key="3">
    <source>
        <dbReference type="ARBA" id="ARBA00022617"/>
    </source>
</evidence>
<gene>
    <name evidence="10" type="ORF">COCHEDRAFT_1219736</name>
</gene>
<evidence type="ECO:0008006" key="12">
    <source>
        <dbReference type="Google" id="ProtNLM"/>
    </source>
</evidence>
<dbReference type="InterPro" id="IPR001128">
    <property type="entry name" value="Cyt_P450"/>
</dbReference>
<evidence type="ECO:0000313" key="11">
    <source>
        <dbReference type="Proteomes" id="UP000016936"/>
    </source>
</evidence>
<dbReference type="PROSITE" id="PS00086">
    <property type="entry name" value="CYTOCHROME_P450"/>
    <property type="match status" value="1"/>
</dbReference>
<dbReference type="GO" id="GO:0005506">
    <property type="term" value="F:iron ion binding"/>
    <property type="evidence" value="ECO:0007669"/>
    <property type="project" value="InterPro"/>
</dbReference>
<keyword evidence="5 9" id="KW-0560">Oxidoreductase</keyword>
<dbReference type="GO" id="GO:0004497">
    <property type="term" value="F:monooxygenase activity"/>
    <property type="evidence" value="ECO:0007669"/>
    <property type="project" value="UniProtKB-KW"/>
</dbReference>
<dbReference type="InterPro" id="IPR050121">
    <property type="entry name" value="Cytochrome_P450_monoxygenase"/>
</dbReference>
<dbReference type="CDD" id="cd11061">
    <property type="entry name" value="CYP67-like"/>
    <property type="match status" value="1"/>
</dbReference>
<name>M2SHY4_COCH5</name>
<reference evidence="11" key="2">
    <citation type="journal article" date="2013" name="PLoS Genet.">
        <title>Comparative genome structure, secondary metabolite, and effector coding capacity across Cochliobolus pathogens.</title>
        <authorList>
            <person name="Condon B.J."/>
            <person name="Leng Y."/>
            <person name="Wu D."/>
            <person name="Bushley K.E."/>
            <person name="Ohm R.A."/>
            <person name="Otillar R."/>
            <person name="Martin J."/>
            <person name="Schackwitz W."/>
            <person name="Grimwood J."/>
            <person name="MohdZainudin N."/>
            <person name="Xue C."/>
            <person name="Wang R."/>
            <person name="Manning V.A."/>
            <person name="Dhillon B."/>
            <person name="Tu Z.J."/>
            <person name="Steffenson B.J."/>
            <person name="Salamov A."/>
            <person name="Sun H."/>
            <person name="Lowry S."/>
            <person name="LaButti K."/>
            <person name="Han J."/>
            <person name="Copeland A."/>
            <person name="Lindquist E."/>
            <person name="Barry K."/>
            <person name="Schmutz J."/>
            <person name="Baker S.E."/>
            <person name="Ciuffetti L.M."/>
            <person name="Grigoriev I.V."/>
            <person name="Zhong S."/>
            <person name="Turgeon B.G."/>
        </authorList>
    </citation>
    <scope>NUCLEOTIDE SEQUENCE [LARGE SCALE GENOMIC DNA]</scope>
    <source>
        <strain evidence="11">C5 / ATCC 48332 / race O</strain>
    </source>
</reference>
<dbReference type="STRING" id="701091.M2SHY4"/>
<dbReference type="GO" id="GO:0020037">
    <property type="term" value="F:heme binding"/>
    <property type="evidence" value="ECO:0007669"/>
    <property type="project" value="InterPro"/>
</dbReference>
<protein>
    <recommendedName>
        <fullName evidence="12">Benzoate 4-monooxygenase cytochrome P450</fullName>
    </recommendedName>
</protein>
<feature type="binding site" description="axial binding residue" evidence="8">
    <location>
        <position position="439"/>
    </location>
    <ligand>
        <name>heme</name>
        <dbReference type="ChEBI" id="CHEBI:30413"/>
    </ligand>
    <ligandPart>
        <name>Fe</name>
        <dbReference type="ChEBI" id="CHEBI:18248"/>
    </ligandPart>
</feature>
<keyword evidence="7 9" id="KW-0503">Monooxygenase</keyword>
<dbReference type="Pfam" id="PF00067">
    <property type="entry name" value="p450"/>
    <property type="match status" value="1"/>
</dbReference>
<keyword evidence="6 8" id="KW-0408">Iron</keyword>
<evidence type="ECO:0000256" key="8">
    <source>
        <dbReference type="PIRSR" id="PIRSR602401-1"/>
    </source>
</evidence>
<evidence type="ECO:0000256" key="9">
    <source>
        <dbReference type="RuleBase" id="RU000461"/>
    </source>
</evidence>
<dbReference type="GO" id="GO:0016705">
    <property type="term" value="F:oxidoreductase activity, acting on paired donors, with incorporation or reduction of molecular oxygen"/>
    <property type="evidence" value="ECO:0007669"/>
    <property type="project" value="InterPro"/>
</dbReference>
<proteinExistence type="inferred from homology"/>
<evidence type="ECO:0000256" key="1">
    <source>
        <dbReference type="ARBA" id="ARBA00001971"/>
    </source>
</evidence>
<dbReference type="SUPFAM" id="SSF48264">
    <property type="entry name" value="Cytochrome P450"/>
    <property type="match status" value="1"/>
</dbReference>
<keyword evidence="3 8" id="KW-0349">Heme</keyword>
<dbReference type="PRINTS" id="PR00463">
    <property type="entry name" value="EP450I"/>
</dbReference>
<dbReference type="HOGENOM" id="CLU_001570_14_0_1"/>
<dbReference type="OMA" id="MTNFIDF"/>
<organism evidence="10 11">
    <name type="scientific">Cochliobolus heterostrophus (strain C5 / ATCC 48332 / race O)</name>
    <name type="common">Southern corn leaf blight fungus</name>
    <name type="synonym">Bipolaris maydis</name>
    <dbReference type="NCBI Taxonomy" id="701091"/>
    <lineage>
        <taxon>Eukaryota</taxon>
        <taxon>Fungi</taxon>
        <taxon>Dikarya</taxon>
        <taxon>Ascomycota</taxon>
        <taxon>Pezizomycotina</taxon>
        <taxon>Dothideomycetes</taxon>
        <taxon>Pleosporomycetidae</taxon>
        <taxon>Pleosporales</taxon>
        <taxon>Pleosporineae</taxon>
        <taxon>Pleosporaceae</taxon>
        <taxon>Bipolaris</taxon>
    </lineage>
</organism>
<evidence type="ECO:0000313" key="10">
    <source>
        <dbReference type="EMBL" id="EMD84995.1"/>
    </source>
</evidence>
<dbReference type="PRINTS" id="PR00385">
    <property type="entry name" value="P450"/>
</dbReference>
<evidence type="ECO:0000256" key="2">
    <source>
        <dbReference type="ARBA" id="ARBA00010617"/>
    </source>
</evidence>
<evidence type="ECO:0000256" key="7">
    <source>
        <dbReference type="ARBA" id="ARBA00023033"/>
    </source>
</evidence>
<dbReference type="eggNOG" id="KOG0158">
    <property type="taxonomic scope" value="Eukaryota"/>
</dbReference>